<dbReference type="EMBL" id="FOHN01000017">
    <property type="protein sequence ID" value="SET36894.1"/>
    <property type="molecule type" value="Genomic_DNA"/>
</dbReference>
<dbReference type="SFLD" id="SFLDS00029">
    <property type="entry name" value="Radical_SAM"/>
    <property type="match status" value="1"/>
</dbReference>
<dbReference type="CDD" id="cd01335">
    <property type="entry name" value="Radical_SAM"/>
    <property type="match status" value="1"/>
</dbReference>
<accession>A0A1I0DWI5</accession>
<dbReference type="InterPro" id="IPR023404">
    <property type="entry name" value="rSAM_horseshoe"/>
</dbReference>
<dbReference type="SFLD" id="SFLDG01082">
    <property type="entry name" value="B12-binding_domain_containing"/>
    <property type="match status" value="1"/>
</dbReference>
<dbReference type="RefSeq" id="WP_092478289.1">
    <property type="nucleotide sequence ID" value="NZ_FOHN01000017.1"/>
</dbReference>
<evidence type="ECO:0000313" key="2">
    <source>
        <dbReference type="EMBL" id="SET36894.1"/>
    </source>
</evidence>
<dbReference type="InterPro" id="IPR007197">
    <property type="entry name" value="rSAM"/>
</dbReference>
<reference evidence="2 3" key="1">
    <citation type="submission" date="2016-10" db="EMBL/GenBank/DDBJ databases">
        <authorList>
            <person name="de Groot N.N."/>
        </authorList>
    </citation>
    <scope>NUCLEOTIDE SEQUENCE [LARGE SCALE GENOMIC DNA]</scope>
    <source>
        <strain evidence="2 3">DSM 1801</strain>
    </source>
</reference>
<dbReference type="Proteomes" id="UP000199800">
    <property type="component" value="Unassembled WGS sequence"/>
</dbReference>
<dbReference type="PROSITE" id="PS51918">
    <property type="entry name" value="RADICAL_SAM"/>
    <property type="match status" value="1"/>
</dbReference>
<dbReference type="InterPro" id="IPR023995">
    <property type="entry name" value="HemZ"/>
</dbReference>
<evidence type="ECO:0000259" key="1">
    <source>
        <dbReference type="PROSITE" id="PS51918"/>
    </source>
</evidence>
<proteinExistence type="predicted"/>
<name>A0A1I0DWI5_9FIRM</name>
<dbReference type="SFLD" id="SFLDF00310">
    <property type="entry name" value="oxygen-independent_coproporphy"/>
    <property type="match status" value="1"/>
</dbReference>
<dbReference type="GO" id="GO:0005737">
    <property type="term" value="C:cytoplasm"/>
    <property type="evidence" value="ECO:0007669"/>
    <property type="project" value="TreeGrafter"/>
</dbReference>
<keyword evidence="3" id="KW-1185">Reference proteome</keyword>
<dbReference type="OrthoDB" id="9808022at2"/>
<dbReference type="SUPFAM" id="SSF102114">
    <property type="entry name" value="Radical SAM enzymes"/>
    <property type="match status" value="1"/>
</dbReference>
<dbReference type="Gene3D" id="3.80.30.20">
    <property type="entry name" value="tm_1862 like domain"/>
    <property type="match status" value="1"/>
</dbReference>
<dbReference type="PANTHER" id="PTHR13932:SF1">
    <property type="entry name" value="OXYGEN-INDEPENDENT COPROPORPHYRINOGEN-III OXIDASE-LIKE PROTEIN HEMZ"/>
    <property type="match status" value="1"/>
</dbReference>
<dbReference type="SFLD" id="SFLDG01065">
    <property type="entry name" value="anaerobic_coproporphyrinogen-I"/>
    <property type="match status" value="1"/>
</dbReference>
<dbReference type="InterPro" id="IPR034505">
    <property type="entry name" value="Coproporphyrinogen-III_oxidase"/>
</dbReference>
<dbReference type="InterPro" id="IPR058240">
    <property type="entry name" value="rSAM_sf"/>
</dbReference>
<dbReference type="Pfam" id="PF04055">
    <property type="entry name" value="Radical_SAM"/>
    <property type="match status" value="1"/>
</dbReference>
<dbReference type="SMART" id="SM00729">
    <property type="entry name" value="Elp3"/>
    <property type="match status" value="1"/>
</dbReference>
<evidence type="ECO:0000313" key="3">
    <source>
        <dbReference type="Proteomes" id="UP000199800"/>
    </source>
</evidence>
<organism evidence="2 3">
    <name type="scientific">[Clostridium] polysaccharolyticum</name>
    <dbReference type="NCBI Taxonomy" id="29364"/>
    <lineage>
        <taxon>Bacteria</taxon>
        <taxon>Bacillati</taxon>
        <taxon>Bacillota</taxon>
        <taxon>Clostridia</taxon>
        <taxon>Lachnospirales</taxon>
        <taxon>Lachnospiraceae</taxon>
    </lineage>
</organism>
<dbReference type="STRING" id="29364.SAMN04487772_11713"/>
<dbReference type="GO" id="GO:0003824">
    <property type="term" value="F:catalytic activity"/>
    <property type="evidence" value="ECO:0007669"/>
    <property type="project" value="InterPro"/>
</dbReference>
<dbReference type="GO" id="GO:0051539">
    <property type="term" value="F:4 iron, 4 sulfur cluster binding"/>
    <property type="evidence" value="ECO:0007669"/>
    <property type="project" value="TreeGrafter"/>
</dbReference>
<gene>
    <name evidence="2" type="ORF">SAMN04487772_11713</name>
</gene>
<protein>
    <submittedName>
        <fullName evidence="2">Oxygen-independent coproporphyrinogen-3 oxidase</fullName>
    </submittedName>
</protein>
<sequence length="489" mass="56116">MYIYMTEDMFSYEILALVKAFYPEESHVLKMTEPEGEEDFLFLKFTDKEVCVMGRRSGHCLSEQKEEITRTDRRLCKDSVKKAVYRILHESSPVTLPWGTLTGVRPTKLFMELIEQGMTKEEIKAFMQNRYLVTEEKTELGCQIVKTEQELLHKIDYKNSYSIYIGIPFCPTTCLYCSFTSYALKQYSSYVENYLEALFQEIEFVSDCLPDKKLATVYIGGGTPTTLNVGQLEALLKKVKESFDFTHVAEFTVEAGRPDSITKEKLELLKQYGVTRISINPQTMKDETLHIIGRNHSVEDVKRTFLQAREAGHENINMDLIVGLPNETEEDVQKTLEAVMALEPDSITVHSLVLKRAAVLNMQRDSYKEFTFGDVDKMIKLGADFAKEAGMKPYYMYRQKNANGSRNSSRENIGYALEGKEGIYNILIMEEKHTILALGAGASSKFVYPVTGRIQRIENVKNVNEYVERIEEMILRKKSFIEGEYNVSD</sequence>
<dbReference type="AlphaFoldDB" id="A0A1I0DWI5"/>
<dbReference type="InterPro" id="IPR006638">
    <property type="entry name" value="Elp3/MiaA/NifB-like_rSAM"/>
</dbReference>
<feature type="domain" description="Radical SAM core" evidence="1">
    <location>
        <begin position="155"/>
        <end position="406"/>
    </location>
</feature>
<dbReference type="PANTHER" id="PTHR13932">
    <property type="entry name" value="COPROPORPHYRINIGEN III OXIDASE"/>
    <property type="match status" value="1"/>
</dbReference>
<dbReference type="GO" id="GO:0006779">
    <property type="term" value="P:porphyrin-containing compound biosynthetic process"/>
    <property type="evidence" value="ECO:0007669"/>
    <property type="project" value="TreeGrafter"/>
</dbReference>
<dbReference type="NCBIfam" id="TIGR03994">
    <property type="entry name" value="rSAM_HemZ"/>
    <property type="match status" value="1"/>
</dbReference>